<proteinExistence type="predicted"/>
<comment type="caution">
    <text evidence="2">The sequence shown here is derived from an EMBL/GenBank/DDBJ whole genome shotgun (WGS) entry which is preliminary data.</text>
</comment>
<sequence length="194" mass="22029">MQSILRMSRSTTAVKPLCPSFLGGRVLIASQTPPYPSTIKRYSQQSYGGNDNPQGNRPASRKSRELEHPGPPPPDVSKDSPSRTEKPEATQKKQREDQDRDREQTKHEELYHKKEPTNKARPTLSTGRESPNVDESGHVREDVPEDVKRHNRELDQRYDKAYNQIGDEGKVNKGFWKGNGRSLTEEQGGARVRQ</sequence>
<organism evidence="2 3">
    <name type="scientific">Talaromyces pinophilus</name>
    <name type="common">Penicillium pinophilum</name>
    <dbReference type="NCBI Taxonomy" id="128442"/>
    <lineage>
        <taxon>Eukaryota</taxon>
        <taxon>Fungi</taxon>
        <taxon>Dikarya</taxon>
        <taxon>Ascomycota</taxon>
        <taxon>Pezizomycotina</taxon>
        <taxon>Eurotiomycetes</taxon>
        <taxon>Eurotiomycetidae</taxon>
        <taxon>Eurotiales</taxon>
        <taxon>Trichocomaceae</taxon>
        <taxon>Talaromyces</taxon>
        <taxon>Talaromyces sect. Talaromyces</taxon>
    </lineage>
</organism>
<gene>
    <name evidence="2" type="ORF">TCE0_034f11243</name>
</gene>
<feature type="compositionally biased region" description="Basic and acidic residues" evidence="1">
    <location>
        <begin position="135"/>
        <end position="160"/>
    </location>
</feature>
<feature type="compositionally biased region" description="Basic and acidic residues" evidence="1">
    <location>
        <begin position="76"/>
        <end position="118"/>
    </location>
</feature>
<feature type="region of interest" description="Disordered" evidence="1">
    <location>
        <begin position="30"/>
        <end position="194"/>
    </location>
</feature>
<keyword evidence="3" id="KW-1185">Reference proteome</keyword>
<reference evidence="3" key="1">
    <citation type="journal article" date="2015" name="Genome Announc.">
        <title>Draft genome sequence of Talaromyces cellulolyticus strain Y-94, a source of lignocellulosic biomass-degrading enzymes.</title>
        <authorList>
            <person name="Fujii T."/>
            <person name="Koike H."/>
            <person name="Sawayama S."/>
            <person name="Yano S."/>
            <person name="Inoue H."/>
        </authorList>
    </citation>
    <scope>NUCLEOTIDE SEQUENCE [LARGE SCALE GENOMIC DNA]</scope>
    <source>
        <strain evidence="3">Y-94</strain>
    </source>
</reference>
<name>A0A6V8HEW8_TALPI</name>
<evidence type="ECO:0000313" key="3">
    <source>
        <dbReference type="Proteomes" id="UP000053095"/>
    </source>
</evidence>
<accession>A0A6V8HEW8</accession>
<dbReference type="Proteomes" id="UP000053095">
    <property type="component" value="Unassembled WGS sequence"/>
</dbReference>
<protein>
    <submittedName>
        <fullName evidence="2">Serine-rich protein</fullName>
    </submittedName>
</protein>
<evidence type="ECO:0000313" key="2">
    <source>
        <dbReference type="EMBL" id="GAM39579.1"/>
    </source>
</evidence>
<feature type="compositionally biased region" description="Polar residues" evidence="1">
    <location>
        <begin position="40"/>
        <end position="57"/>
    </location>
</feature>
<dbReference type="AlphaFoldDB" id="A0A6V8HEW8"/>
<evidence type="ECO:0000256" key="1">
    <source>
        <dbReference type="SAM" id="MobiDB-lite"/>
    </source>
</evidence>
<dbReference type="EMBL" id="DF933830">
    <property type="protein sequence ID" value="GAM39579.1"/>
    <property type="molecule type" value="Genomic_DNA"/>
</dbReference>